<keyword evidence="5" id="KW-0190">Covalent protein-DNA linkage</keyword>
<keyword evidence="4 8" id="KW-0378">Hydrolase</keyword>
<dbReference type="EC" id="3.4.-.-" evidence="8"/>
<dbReference type="AlphaFoldDB" id="A0A1E2UNQ1"/>
<organism evidence="9 10">
    <name type="scientific">Candidatus Thiodiazotropha endoloripes</name>
    <dbReference type="NCBI Taxonomy" id="1818881"/>
    <lineage>
        <taxon>Bacteria</taxon>
        <taxon>Pseudomonadati</taxon>
        <taxon>Pseudomonadota</taxon>
        <taxon>Gammaproteobacteria</taxon>
        <taxon>Chromatiales</taxon>
        <taxon>Sedimenticolaceae</taxon>
        <taxon>Candidatus Thiodiazotropha</taxon>
    </lineage>
</organism>
<dbReference type="Proteomes" id="UP000094849">
    <property type="component" value="Unassembled WGS sequence"/>
</dbReference>
<dbReference type="SUPFAM" id="SSF143081">
    <property type="entry name" value="BB1717-like"/>
    <property type="match status" value="1"/>
</dbReference>
<dbReference type="GO" id="GO:0106300">
    <property type="term" value="P:protein-DNA covalent cross-linking repair"/>
    <property type="evidence" value="ECO:0007669"/>
    <property type="project" value="InterPro"/>
</dbReference>
<proteinExistence type="inferred from homology"/>
<protein>
    <recommendedName>
        <fullName evidence="8">Abasic site processing protein</fullName>
        <ecNumber evidence="8">3.4.-.-</ecNumber>
    </recommendedName>
</protein>
<evidence type="ECO:0000313" key="10">
    <source>
        <dbReference type="Proteomes" id="UP000094849"/>
    </source>
</evidence>
<keyword evidence="10" id="KW-1185">Reference proteome</keyword>
<keyword evidence="7" id="KW-0456">Lyase</keyword>
<evidence type="ECO:0000313" key="9">
    <source>
        <dbReference type="EMBL" id="ODB96336.1"/>
    </source>
</evidence>
<sequence length="230" mass="26145">MCGRFYLDVMMDELEGYFSLEASTISLKPRYNIAPSQDILAVAAPNGARVLGGFHWGLIPFWAKDEKIGYKTINARAETVHSKPAYRAAFKYRRCLIPCSGFFEWKKENNIKQPYCFRPTSQPMFALAGLYEHWQDQSGREIDSCTILVGEANQDVAPIHDRMPIILQPEDFDCWLDPQVQTKEQLLPLLRQSAPGEVDHYPVSRAVNSPGNDNADLIKDISNSDQFRLT</sequence>
<name>A0A1E2UNQ1_9GAMM</name>
<comment type="similarity">
    <text evidence="1 8">Belongs to the SOS response-associated peptidase family.</text>
</comment>
<accession>A0A1E2UNQ1</accession>
<keyword evidence="6" id="KW-0238">DNA-binding</keyword>
<dbReference type="GO" id="GO:0006508">
    <property type="term" value="P:proteolysis"/>
    <property type="evidence" value="ECO:0007669"/>
    <property type="project" value="UniProtKB-KW"/>
</dbReference>
<dbReference type="InterPro" id="IPR003738">
    <property type="entry name" value="SRAP"/>
</dbReference>
<comment type="caution">
    <text evidence="9">The sequence shown here is derived from an EMBL/GenBank/DDBJ whole genome shotgun (WGS) entry which is preliminary data.</text>
</comment>
<gene>
    <name evidence="9" type="ORF">A3196_05925</name>
</gene>
<dbReference type="PANTHER" id="PTHR13604:SF0">
    <property type="entry name" value="ABASIC SITE PROCESSING PROTEIN HMCES"/>
    <property type="match status" value="1"/>
</dbReference>
<evidence type="ECO:0000256" key="3">
    <source>
        <dbReference type="ARBA" id="ARBA00022763"/>
    </source>
</evidence>
<dbReference type="EMBL" id="LVJZ01000003">
    <property type="protein sequence ID" value="ODB96336.1"/>
    <property type="molecule type" value="Genomic_DNA"/>
</dbReference>
<dbReference type="PANTHER" id="PTHR13604">
    <property type="entry name" value="DC12-RELATED"/>
    <property type="match status" value="1"/>
</dbReference>
<dbReference type="Gene3D" id="3.90.1680.10">
    <property type="entry name" value="SOS response associated peptidase-like"/>
    <property type="match status" value="1"/>
</dbReference>
<evidence type="ECO:0000256" key="5">
    <source>
        <dbReference type="ARBA" id="ARBA00023124"/>
    </source>
</evidence>
<keyword evidence="3" id="KW-0227">DNA damage</keyword>
<keyword evidence="2 8" id="KW-0645">Protease</keyword>
<dbReference type="InterPro" id="IPR036590">
    <property type="entry name" value="SRAP-like"/>
</dbReference>
<dbReference type="GO" id="GO:0008233">
    <property type="term" value="F:peptidase activity"/>
    <property type="evidence" value="ECO:0007669"/>
    <property type="project" value="UniProtKB-KW"/>
</dbReference>
<evidence type="ECO:0000256" key="8">
    <source>
        <dbReference type="RuleBase" id="RU364100"/>
    </source>
</evidence>
<dbReference type="Pfam" id="PF02586">
    <property type="entry name" value="SRAP"/>
    <property type="match status" value="1"/>
</dbReference>
<evidence type="ECO:0000256" key="1">
    <source>
        <dbReference type="ARBA" id="ARBA00008136"/>
    </source>
</evidence>
<dbReference type="GO" id="GO:0003697">
    <property type="term" value="F:single-stranded DNA binding"/>
    <property type="evidence" value="ECO:0007669"/>
    <property type="project" value="InterPro"/>
</dbReference>
<dbReference type="GO" id="GO:0016829">
    <property type="term" value="F:lyase activity"/>
    <property type="evidence" value="ECO:0007669"/>
    <property type="project" value="UniProtKB-KW"/>
</dbReference>
<evidence type="ECO:0000256" key="6">
    <source>
        <dbReference type="ARBA" id="ARBA00023125"/>
    </source>
</evidence>
<evidence type="ECO:0000256" key="7">
    <source>
        <dbReference type="ARBA" id="ARBA00023239"/>
    </source>
</evidence>
<dbReference type="RefSeq" id="WP_069024246.1">
    <property type="nucleotide sequence ID" value="NZ_LVJZ01000003.1"/>
</dbReference>
<evidence type="ECO:0000256" key="2">
    <source>
        <dbReference type="ARBA" id="ARBA00022670"/>
    </source>
</evidence>
<evidence type="ECO:0000256" key="4">
    <source>
        <dbReference type="ARBA" id="ARBA00022801"/>
    </source>
</evidence>
<dbReference type="STRING" id="1818881.A3196_05925"/>
<reference evidence="9 10" key="1">
    <citation type="submission" date="2016-03" db="EMBL/GenBank/DDBJ databases">
        <title>Chemosynthetic sulphur-oxidizing symbionts of marine invertebrate animals are capable of nitrogen fixation.</title>
        <authorList>
            <person name="Petersen J.M."/>
            <person name="Kemper A."/>
            <person name="Gruber-Vodicka H."/>
            <person name="Cardini U."/>
            <person name="Geest Mvander."/>
            <person name="Kleiner M."/>
            <person name="Bulgheresi S."/>
            <person name="Fussmann M."/>
            <person name="Herbold C."/>
            <person name="Seah B.K.B."/>
            <person name="Antony C.Paul."/>
            <person name="Liu D."/>
            <person name="Belitz A."/>
            <person name="Weber M."/>
        </authorList>
    </citation>
    <scope>NUCLEOTIDE SEQUENCE [LARGE SCALE GENOMIC DNA]</scope>
    <source>
        <strain evidence="9">G_D</strain>
    </source>
</reference>